<dbReference type="PANTHER" id="PTHR11685">
    <property type="entry name" value="RBR FAMILY RING FINGER AND IBR DOMAIN-CONTAINING"/>
    <property type="match status" value="1"/>
</dbReference>
<comment type="catalytic activity">
    <reaction evidence="1">
        <text>[E2 ubiquitin-conjugating enzyme]-S-ubiquitinyl-L-cysteine + [acceptor protein]-L-lysine = [E2 ubiquitin-conjugating enzyme]-L-cysteine + [acceptor protein]-N(6)-ubiquitinyl-L-lysine.</text>
        <dbReference type="EC" id="2.3.2.31"/>
    </reaction>
</comment>
<dbReference type="EC" id="2.3.2.31" evidence="3"/>
<name>M8CF14_AEGTA</name>
<evidence type="ECO:0000256" key="5">
    <source>
        <dbReference type="ARBA" id="ARBA00022723"/>
    </source>
</evidence>
<dbReference type="Gene3D" id="1.20.120.1750">
    <property type="match status" value="1"/>
</dbReference>
<proteinExistence type="predicted"/>
<keyword evidence="8" id="KW-0833">Ubl conjugation pathway</keyword>
<keyword evidence="4" id="KW-0808">Transferase</keyword>
<keyword evidence="9" id="KW-0862">Zinc</keyword>
<keyword evidence="5" id="KW-0479">Metal-binding</keyword>
<feature type="compositionally biased region" description="Low complexity" evidence="10">
    <location>
        <begin position="687"/>
        <end position="728"/>
    </location>
</feature>
<organism evidence="12">
    <name type="scientific">Aegilops tauschii</name>
    <name type="common">Tausch's goatgrass</name>
    <name type="synonym">Aegilops squarrosa</name>
    <dbReference type="NCBI Taxonomy" id="37682"/>
    <lineage>
        <taxon>Eukaryota</taxon>
        <taxon>Viridiplantae</taxon>
        <taxon>Streptophyta</taxon>
        <taxon>Embryophyta</taxon>
        <taxon>Tracheophyta</taxon>
        <taxon>Spermatophyta</taxon>
        <taxon>Magnoliopsida</taxon>
        <taxon>Liliopsida</taxon>
        <taxon>Poales</taxon>
        <taxon>Poaceae</taxon>
        <taxon>BOP clade</taxon>
        <taxon>Pooideae</taxon>
        <taxon>Triticodae</taxon>
        <taxon>Triticeae</taxon>
        <taxon>Triticinae</taxon>
        <taxon>Aegilops</taxon>
    </lineage>
</organism>
<comment type="cofactor">
    <cofactor evidence="2">
        <name>Zn(2+)</name>
        <dbReference type="ChEBI" id="CHEBI:29105"/>
    </cofactor>
</comment>
<dbReference type="SMART" id="SM00647">
    <property type="entry name" value="IBR"/>
    <property type="match status" value="1"/>
</dbReference>
<dbReference type="InterPro" id="IPR044066">
    <property type="entry name" value="TRIAD_supradom"/>
</dbReference>
<dbReference type="InterPro" id="IPR048962">
    <property type="entry name" value="ARIH1-like_UBL"/>
</dbReference>
<dbReference type="InterPro" id="IPR031127">
    <property type="entry name" value="E3_UB_ligase_RBR"/>
</dbReference>
<feature type="compositionally biased region" description="Basic and acidic residues" evidence="10">
    <location>
        <begin position="84"/>
        <end position="102"/>
    </location>
</feature>
<dbReference type="GO" id="GO:0008270">
    <property type="term" value="F:zinc ion binding"/>
    <property type="evidence" value="ECO:0007669"/>
    <property type="project" value="UniProtKB-KW"/>
</dbReference>
<dbReference type="GO" id="GO:0016567">
    <property type="term" value="P:protein ubiquitination"/>
    <property type="evidence" value="ECO:0007669"/>
    <property type="project" value="InterPro"/>
</dbReference>
<dbReference type="GO" id="GO:0061630">
    <property type="term" value="F:ubiquitin protein ligase activity"/>
    <property type="evidence" value="ECO:0007669"/>
    <property type="project" value="UniProtKB-EC"/>
</dbReference>
<evidence type="ECO:0000256" key="10">
    <source>
        <dbReference type="SAM" id="MobiDB-lite"/>
    </source>
</evidence>
<evidence type="ECO:0000256" key="2">
    <source>
        <dbReference type="ARBA" id="ARBA00001947"/>
    </source>
</evidence>
<dbReference type="PROSITE" id="PS51873">
    <property type="entry name" value="TRIAD"/>
    <property type="match status" value="1"/>
</dbReference>
<evidence type="ECO:0000256" key="9">
    <source>
        <dbReference type="ARBA" id="ARBA00022833"/>
    </source>
</evidence>
<evidence type="ECO:0000256" key="4">
    <source>
        <dbReference type="ARBA" id="ARBA00022679"/>
    </source>
</evidence>
<accession>M8CF14</accession>
<dbReference type="SUPFAM" id="SSF57850">
    <property type="entry name" value="RING/U-box"/>
    <property type="match status" value="2"/>
</dbReference>
<evidence type="ECO:0000256" key="6">
    <source>
        <dbReference type="ARBA" id="ARBA00022737"/>
    </source>
</evidence>
<evidence type="ECO:0000256" key="7">
    <source>
        <dbReference type="ARBA" id="ARBA00022771"/>
    </source>
</evidence>
<sequence>MVLLRHYPRQGWKLLFKPQEEWPAEKKDIGLDAANPLKKGWLEKAKKISSPAPLPEEPRIAHLEELLVVAPYKAPEKKGKKKRDLPEAREGLLSRGRPDTKAGDAAAPSAQDGEEDEDEEESASSAPRRGRRPNTWRRSTLLGPRRDFDEESVASEEVPEKDPRVKPPAMRAFGPVNTGLSDVVQGLLTGFEWIEHMVLVRPSRVREGHSRAQGWPPLDRGHRQNYCILSEAGIKQRQEDDINRVSTVLSISKSEACALLRSYNWSVSKVHDEWFVDEERVRKVVGFPEKRIEMPNDREVCSVHALEHSSFALAMHCYISTAINDGPGCLMLRCPDPSCAAAVGQDMINSLANEEDKEKYGRYLRRSYIEDNRKTKWCPAPGCEYAVEFVVGSGSYDVNCNCSYGFCWNCTEEAHRPVDCATVSKWILKNSAESENMNCWTIVLDLLVGHTASCCGDHASQPGYWLTQSLALSASGLLRKTRDACISHAHLHYDESERRREMAKNSLERYTHYYERWAANQSSRQKALGDLQSLQNDKLTSACPGLLRLTSANISQLEKLSDIQSQPESQLKFIIEAWLQIVECRRVLKWTYAYGYYLPEHEHAKRQFFEYLQGEAESGLERLHQCAEKELQIYLEAESPSKDFNDFRTKLAGLTSVTRNYFENLVRALETGLNDVGPSTSQSTGIKNTTSKSLGGKSKTGKNRASAAGSKSGSSSRGVDDSNIWTVY</sequence>
<feature type="compositionally biased region" description="Acidic residues" evidence="10">
    <location>
        <begin position="112"/>
        <end position="122"/>
    </location>
</feature>
<keyword evidence="6" id="KW-0677">Repeat</keyword>
<evidence type="ECO:0000256" key="3">
    <source>
        <dbReference type="ARBA" id="ARBA00012251"/>
    </source>
</evidence>
<feature type="compositionally biased region" description="Polar residues" evidence="10">
    <location>
        <begin position="677"/>
        <end position="686"/>
    </location>
</feature>
<evidence type="ECO:0000256" key="1">
    <source>
        <dbReference type="ARBA" id="ARBA00001798"/>
    </source>
</evidence>
<feature type="region of interest" description="Disordered" evidence="10">
    <location>
        <begin position="71"/>
        <end position="169"/>
    </location>
</feature>
<protein>
    <recommendedName>
        <fullName evidence="3">RBR-type E3 ubiquitin transferase</fullName>
        <ecNumber evidence="3">2.3.2.31</ecNumber>
    </recommendedName>
</protein>
<keyword evidence="7" id="KW-0863">Zinc-finger</keyword>
<dbReference type="EnsemblPlants" id="EMT32778">
    <property type="protein sequence ID" value="EMT32778"/>
    <property type="gene ID" value="F775_26254"/>
</dbReference>
<dbReference type="Pfam" id="PF01485">
    <property type="entry name" value="IBR"/>
    <property type="match status" value="1"/>
</dbReference>
<evidence type="ECO:0000313" key="12">
    <source>
        <dbReference type="EnsemblPlants" id="EMT32778"/>
    </source>
</evidence>
<reference evidence="12" key="1">
    <citation type="submission" date="2015-06" db="UniProtKB">
        <authorList>
            <consortium name="EnsemblPlants"/>
        </authorList>
    </citation>
    <scope>IDENTIFICATION</scope>
</reference>
<evidence type="ECO:0000259" key="11">
    <source>
        <dbReference type="PROSITE" id="PS51873"/>
    </source>
</evidence>
<feature type="region of interest" description="Disordered" evidence="10">
    <location>
        <begin position="673"/>
        <end position="728"/>
    </location>
</feature>
<evidence type="ECO:0000256" key="8">
    <source>
        <dbReference type="ARBA" id="ARBA00022786"/>
    </source>
</evidence>
<dbReference type="InterPro" id="IPR002867">
    <property type="entry name" value="IBR_dom"/>
</dbReference>
<dbReference type="AlphaFoldDB" id="M8CF14"/>
<dbReference type="Pfam" id="PF21235">
    <property type="entry name" value="UBA_ARI1"/>
    <property type="match status" value="1"/>
</dbReference>
<dbReference type="CDD" id="cd20346">
    <property type="entry name" value="BRcat_RBR_ANKIB1"/>
    <property type="match status" value="1"/>
</dbReference>
<feature type="domain" description="RING-type" evidence="11">
    <location>
        <begin position="283"/>
        <end position="454"/>
    </location>
</feature>